<evidence type="ECO:0000313" key="2">
    <source>
        <dbReference type="Proteomes" id="UP000281813"/>
    </source>
</evidence>
<dbReference type="AlphaFoldDB" id="A0A494Z9A2"/>
<proteinExistence type="predicted"/>
<dbReference type="Proteomes" id="UP000281813">
    <property type="component" value="Unassembled WGS sequence"/>
</dbReference>
<gene>
    <name evidence="1" type="ORF">D8M05_00550</name>
</gene>
<comment type="caution">
    <text evidence="1">The sequence shown here is derived from an EMBL/GenBank/DDBJ whole genome shotgun (WGS) entry which is preliminary data.</text>
</comment>
<organism evidence="1 2">
    <name type="scientific">Oceanobacillus bengalensis</name>
    <dbReference type="NCBI Taxonomy" id="1435466"/>
    <lineage>
        <taxon>Bacteria</taxon>
        <taxon>Bacillati</taxon>
        <taxon>Bacillota</taxon>
        <taxon>Bacilli</taxon>
        <taxon>Bacillales</taxon>
        <taxon>Bacillaceae</taxon>
        <taxon>Oceanobacillus</taxon>
    </lineage>
</organism>
<dbReference type="Pfam" id="PF13040">
    <property type="entry name" value="Fur_reg_FbpB"/>
    <property type="match status" value="1"/>
</dbReference>
<dbReference type="OrthoDB" id="2932333at2"/>
<dbReference type="RefSeq" id="WP_121127611.1">
    <property type="nucleotide sequence ID" value="NZ_JBHUFK010000020.1"/>
</dbReference>
<keyword evidence="2" id="KW-1185">Reference proteome</keyword>
<accession>A0A494Z9A2</accession>
<sequence>MRPKALNFEKLVQQNKQELLGDKRRISQIELRLEKKHTDIAKEKQYH</sequence>
<reference evidence="1 2" key="1">
    <citation type="journal article" date="2015" name="Antonie Van Leeuwenhoek">
        <title>Oceanobacillus bengalensis sp. nov., a bacterium isolated from seawater of the Bay of Bengal.</title>
        <authorList>
            <person name="Yongchang O."/>
            <person name="Xiang W."/>
            <person name="Wang G."/>
        </authorList>
    </citation>
    <scope>NUCLEOTIDE SEQUENCE [LARGE SCALE GENOMIC DNA]</scope>
    <source>
        <strain evidence="1 2">MCCC 1K00260</strain>
    </source>
</reference>
<name>A0A494Z9A2_9BACI</name>
<dbReference type="EMBL" id="RBZO01000001">
    <property type="protein sequence ID" value="RKQ18639.1"/>
    <property type="molecule type" value="Genomic_DNA"/>
</dbReference>
<dbReference type="InterPro" id="IPR025004">
    <property type="entry name" value="SenN/SenS"/>
</dbReference>
<protein>
    <submittedName>
        <fullName evidence="1">FbpB family small basic protein</fullName>
    </submittedName>
</protein>
<evidence type="ECO:0000313" key="1">
    <source>
        <dbReference type="EMBL" id="RKQ18639.1"/>
    </source>
</evidence>